<reference evidence="2 4" key="2">
    <citation type="submission" date="2024-09" db="EMBL/GenBank/DDBJ databases">
        <title>Molecular characterization of Carbapenemase-producing Enterobacter cloacae Complex from Infections in Argentina.</title>
        <authorList>
            <person name="De Mendieta J.M."/>
            <person name="Gomez S."/>
        </authorList>
    </citation>
    <scope>NUCLEOTIDE SEQUENCE [LARGE SCALE GENOMIC DNA]</scope>
    <source>
        <strain evidence="2 4">M23267</strain>
    </source>
</reference>
<keyword evidence="4" id="KW-1185">Reference proteome</keyword>
<evidence type="ECO:0000313" key="4">
    <source>
        <dbReference type="Proteomes" id="UP001577381"/>
    </source>
</evidence>
<dbReference type="AlphaFoldDB" id="A0AA96M9C1"/>
<gene>
    <name evidence="2" type="ORF">ACE3KR_18205</name>
    <name evidence="3" type="ORF">RQP59_00445</name>
</gene>
<dbReference type="KEGG" id="echu:RQP59_00445"/>
<sequence>MANCCTNCFHDIAIVEFICSDHLNGRCGHCRTDNTQIIQPEKLSQFFEPFLGLVTEDDNGETLSNILQKLFSIFKKQVTNPQNLLCEILGQDYIHKKYRLNQDYQNHANQWEDFKKEIKFSNRFFPQNTIYSSLFDVREDNADNEFFLIIEQLKVDYNVGESFFRARIHDGPLDSSKMGKPPEGNASAGRANPIGISYLYLAENEKTCVAEVRPNYTSIIFISSFVLNKSVQLIDLTSPREKLSICSFDEGRFSNVISILNLLETLSKELSKPVKPESSGIDYIPTQFLCEFLKSFSKCDGIIFESSFGGGKNYVFYEDSIFDIQEPIANKITEISHNFTPK</sequence>
<accession>A0AA96M9C1</accession>
<protein>
    <submittedName>
        <fullName evidence="3">RES family NAD+ phosphorylase</fullName>
    </submittedName>
</protein>
<name>A0AA96M9C1_9ENTR</name>
<dbReference type="Pfam" id="PF08808">
    <property type="entry name" value="RES"/>
    <property type="match status" value="1"/>
</dbReference>
<evidence type="ECO:0000259" key="1">
    <source>
        <dbReference type="SMART" id="SM00953"/>
    </source>
</evidence>
<dbReference type="EMBL" id="CP135253">
    <property type="protein sequence ID" value="WNS38082.1"/>
    <property type="molecule type" value="Genomic_DNA"/>
</dbReference>
<proteinExistence type="predicted"/>
<dbReference type="InterPro" id="IPR014914">
    <property type="entry name" value="RES_dom"/>
</dbReference>
<evidence type="ECO:0000313" key="2">
    <source>
        <dbReference type="EMBL" id="MFB4720809.1"/>
    </source>
</evidence>
<dbReference type="RefSeq" id="WP_265195293.1">
    <property type="nucleotide sequence ID" value="NZ_CP135253.1"/>
</dbReference>
<dbReference type="EMBL" id="JBHGSI010000005">
    <property type="protein sequence ID" value="MFB4720809.1"/>
    <property type="molecule type" value="Genomic_DNA"/>
</dbReference>
<dbReference type="SMART" id="SM00953">
    <property type="entry name" value="RES"/>
    <property type="match status" value="1"/>
</dbReference>
<evidence type="ECO:0000313" key="3">
    <source>
        <dbReference type="EMBL" id="WNS38082.1"/>
    </source>
</evidence>
<organism evidence="3">
    <name type="scientific">Enterobacter chuandaensis</name>
    <dbReference type="NCBI Taxonomy" id="2497875"/>
    <lineage>
        <taxon>Bacteria</taxon>
        <taxon>Pseudomonadati</taxon>
        <taxon>Pseudomonadota</taxon>
        <taxon>Gammaproteobacteria</taxon>
        <taxon>Enterobacterales</taxon>
        <taxon>Enterobacteriaceae</taxon>
        <taxon>Enterobacter</taxon>
        <taxon>Enterobacter cloacae complex</taxon>
    </lineage>
</organism>
<reference evidence="3" key="1">
    <citation type="submission" date="2023-09" db="EMBL/GenBank/DDBJ databases">
        <title>Coexistence of blaNDM-1 and blaKPC-2 in Enterobacter chuandaensis.</title>
        <authorList>
            <person name="Chen R."/>
        </authorList>
    </citation>
    <scope>NUCLEOTIDE SEQUENCE</scope>
    <source>
        <strain evidence="3">FAHZZU5885</strain>
    </source>
</reference>
<dbReference type="Proteomes" id="UP001577381">
    <property type="component" value="Unassembled WGS sequence"/>
</dbReference>
<feature type="domain" description="RES" evidence="1">
    <location>
        <begin position="174"/>
        <end position="328"/>
    </location>
</feature>